<reference evidence="2" key="1">
    <citation type="submission" date="2016-10" db="EMBL/GenBank/DDBJ databases">
        <authorList>
            <person name="de Groot N.N."/>
        </authorList>
    </citation>
    <scope>NUCLEOTIDE SEQUENCE [LARGE SCALE GENOMIC DNA]</scope>
    <source>
        <strain evidence="2">CCBAU85039</strain>
    </source>
</reference>
<dbReference type="Proteomes" id="UP000183063">
    <property type="component" value="Unassembled WGS sequence"/>
</dbReference>
<evidence type="ECO:0000259" key="1">
    <source>
        <dbReference type="Pfam" id="PF01738"/>
    </source>
</evidence>
<keyword evidence="5" id="KW-1185">Reference proteome</keyword>
<gene>
    <name evidence="2" type="primary">mhqD</name>
    <name evidence="2" type="ORF">RTCCBAU85039_2156</name>
    <name evidence="3" type="ORF">SAMN05216228_1007150</name>
</gene>
<sequence>MMSDNSYAHRLQAGAPGKPILFVLHGTGGDENQFFDFARRLLPEATIVSPRGDVSEFGAARFFKRTGEGVYDMTDLARATEKMAAFVATLAKEHAATDILGLGFSNGANILANVLIDKGLFDASVLMHPLIPFQPRANTALARRRILITAGERDPISPAPVTRALADYFEAQNACVTTEWHAGGHDIRQNEIDAIHRFFDPYH</sequence>
<evidence type="ECO:0000313" key="5">
    <source>
        <dbReference type="Proteomes" id="UP000198939"/>
    </source>
</evidence>
<accession>A0A1H8JAB7</accession>
<name>A0A1H8JAB7_9HYPH</name>
<reference evidence="4" key="3">
    <citation type="submission" date="2016-10" db="EMBL/GenBank/DDBJ databases">
        <authorList>
            <person name="Wibberg D."/>
        </authorList>
    </citation>
    <scope>NUCLEOTIDE SEQUENCE [LARGE SCALE GENOMIC DNA]</scope>
</reference>
<dbReference type="Gene3D" id="3.40.50.1820">
    <property type="entry name" value="alpha/beta hydrolase"/>
    <property type="match status" value="1"/>
</dbReference>
<reference evidence="3 5" key="2">
    <citation type="submission" date="2016-10" db="EMBL/GenBank/DDBJ databases">
        <authorList>
            <person name="Varghese N."/>
            <person name="Submissions S."/>
        </authorList>
    </citation>
    <scope>NUCLEOTIDE SEQUENCE [LARGE SCALE GENOMIC DNA]</scope>
    <source>
        <strain evidence="3 5">CGMCC 1.7071</strain>
    </source>
</reference>
<dbReference type="AlphaFoldDB" id="A0A1H8JAB7"/>
<proteinExistence type="predicted"/>
<evidence type="ECO:0000313" key="4">
    <source>
        <dbReference type="Proteomes" id="UP000183063"/>
    </source>
</evidence>
<evidence type="ECO:0000313" key="3">
    <source>
        <dbReference type="EMBL" id="SEN77058.1"/>
    </source>
</evidence>
<dbReference type="InterPro" id="IPR002925">
    <property type="entry name" value="Dienelactn_hydro"/>
</dbReference>
<dbReference type="EC" id="3.1.-.-" evidence="2"/>
<keyword evidence="2" id="KW-0378">Hydrolase</keyword>
<dbReference type="Pfam" id="PF01738">
    <property type="entry name" value="DLH"/>
    <property type="match status" value="1"/>
</dbReference>
<dbReference type="GO" id="GO:0016787">
    <property type="term" value="F:hydrolase activity"/>
    <property type="evidence" value="ECO:0007669"/>
    <property type="project" value="UniProtKB-KW"/>
</dbReference>
<feature type="domain" description="Dienelactone hydrolase" evidence="1">
    <location>
        <begin position="77"/>
        <end position="183"/>
    </location>
</feature>
<evidence type="ECO:0000313" key="2">
    <source>
        <dbReference type="EMBL" id="SEH75475.1"/>
    </source>
</evidence>
<dbReference type="STRING" id="501024.RTCCBAU85039_2156"/>
<dbReference type="SUPFAM" id="SSF53474">
    <property type="entry name" value="alpha/beta-Hydrolases"/>
    <property type="match status" value="1"/>
</dbReference>
<organism evidence="2 4">
    <name type="scientific">Rhizobium tibeticum</name>
    <dbReference type="NCBI Taxonomy" id="501024"/>
    <lineage>
        <taxon>Bacteria</taxon>
        <taxon>Pseudomonadati</taxon>
        <taxon>Pseudomonadota</taxon>
        <taxon>Alphaproteobacteria</taxon>
        <taxon>Hyphomicrobiales</taxon>
        <taxon>Rhizobiaceae</taxon>
        <taxon>Rhizobium/Agrobacterium group</taxon>
        <taxon>Rhizobium</taxon>
    </lineage>
</organism>
<protein>
    <submittedName>
        <fullName evidence="3">Phospholipase/carboxylesterase</fullName>
    </submittedName>
    <submittedName>
        <fullName evidence="2">Putative hydrolase MhqD</fullName>
        <ecNumber evidence="2">3.1.-.-</ecNumber>
    </submittedName>
</protein>
<dbReference type="InterPro" id="IPR029058">
    <property type="entry name" value="AB_hydrolase_fold"/>
</dbReference>
<dbReference type="EMBL" id="FOCV01000007">
    <property type="protein sequence ID" value="SEN77058.1"/>
    <property type="molecule type" value="Genomic_DNA"/>
</dbReference>
<dbReference type="Proteomes" id="UP000198939">
    <property type="component" value="Unassembled WGS sequence"/>
</dbReference>
<dbReference type="EMBL" id="FNXB01000009">
    <property type="protein sequence ID" value="SEH75475.1"/>
    <property type="molecule type" value="Genomic_DNA"/>
</dbReference>